<protein>
    <submittedName>
        <fullName evidence="4">Aminoalkylphosphonate N-acetyltransferase</fullName>
        <ecNumber evidence="4">2.3.1.-</ecNumber>
    </submittedName>
</protein>
<dbReference type="InterPro" id="IPR016181">
    <property type="entry name" value="Acyl_CoA_acyltransferase"/>
</dbReference>
<evidence type="ECO:0000256" key="2">
    <source>
        <dbReference type="ARBA" id="ARBA00023315"/>
    </source>
</evidence>
<dbReference type="Pfam" id="PF00583">
    <property type="entry name" value="Acetyltransf_1"/>
    <property type="match status" value="1"/>
</dbReference>
<dbReference type="PANTHER" id="PTHR43877">
    <property type="entry name" value="AMINOALKYLPHOSPHONATE N-ACETYLTRANSFERASE-RELATED-RELATED"/>
    <property type="match status" value="1"/>
</dbReference>
<proteinExistence type="predicted"/>
<dbReference type="Gene3D" id="3.40.630.30">
    <property type="match status" value="1"/>
</dbReference>
<dbReference type="AlphaFoldDB" id="A0A645EQC4"/>
<dbReference type="PANTHER" id="PTHR43877:SF2">
    <property type="entry name" value="AMINOALKYLPHOSPHONATE N-ACETYLTRANSFERASE-RELATED"/>
    <property type="match status" value="1"/>
</dbReference>
<feature type="domain" description="N-acetyltransferase" evidence="3">
    <location>
        <begin position="1"/>
        <end position="141"/>
    </location>
</feature>
<evidence type="ECO:0000259" key="3">
    <source>
        <dbReference type="PROSITE" id="PS51186"/>
    </source>
</evidence>
<dbReference type="CDD" id="cd04301">
    <property type="entry name" value="NAT_SF"/>
    <property type="match status" value="1"/>
</dbReference>
<keyword evidence="1 4" id="KW-0808">Transferase</keyword>
<accession>A0A645EQC4</accession>
<keyword evidence="2 4" id="KW-0012">Acyltransferase</keyword>
<evidence type="ECO:0000313" key="4">
    <source>
        <dbReference type="EMBL" id="MPN04027.1"/>
    </source>
</evidence>
<organism evidence="4">
    <name type="scientific">bioreactor metagenome</name>
    <dbReference type="NCBI Taxonomy" id="1076179"/>
    <lineage>
        <taxon>unclassified sequences</taxon>
        <taxon>metagenomes</taxon>
        <taxon>ecological metagenomes</taxon>
    </lineage>
</organism>
<gene>
    <name evidence="4" type="primary">phnO_3</name>
    <name evidence="4" type="ORF">SDC9_151263</name>
</gene>
<dbReference type="GO" id="GO:0016747">
    <property type="term" value="F:acyltransferase activity, transferring groups other than amino-acyl groups"/>
    <property type="evidence" value="ECO:0007669"/>
    <property type="project" value="InterPro"/>
</dbReference>
<name>A0A645EQC4_9ZZZZ</name>
<dbReference type="PROSITE" id="PS51186">
    <property type="entry name" value="GNAT"/>
    <property type="match status" value="1"/>
</dbReference>
<dbReference type="InterPro" id="IPR000182">
    <property type="entry name" value="GNAT_dom"/>
</dbReference>
<dbReference type="EC" id="2.3.1.-" evidence="4"/>
<comment type="caution">
    <text evidence="4">The sequence shown here is derived from an EMBL/GenBank/DDBJ whole genome shotgun (WGS) entry which is preliminary data.</text>
</comment>
<dbReference type="SUPFAM" id="SSF55729">
    <property type="entry name" value="Acyl-CoA N-acyltransferases (Nat)"/>
    <property type="match status" value="1"/>
</dbReference>
<evidence type="ECO:0000256" key="1">
    <source>
        <dbReference type="ARBA" id="ARBA00022679"/>
    </source>
</evidence>
<reference evidence="4" key="1">
    <citation type="submission" date="2019-08" db="EMBL/GenBank/DDBJ databases">
        <authorList>
            <person name="Kucharzyk K."/>
            <person name="Murdoch R.W."/>
            <person name="Higgins S."/>
            <person name="Loffler F."/>
        </authorList>
    </citation>
    <scope>NUCLEOTIDE SEQUENCE</scope>
</reference>
<sequence>MIIRKADINDINIIYGFIADLEERTLDAVAFASIYQHNLENPDVFYLVAELDNQLVGFISMHIQYLLHHSAKVAEIAELFVVPSCRGQHIGKQLFDNAVELAKKQDCVSLEVASSQKRTRAHAFYRKQGMQNSHLTFTISI</sequence>
<dbReference type="EMBL" id="VSSQ01049950">
    <property type="protein sequence ID" value="MPN04027.1"/>
    <property type="molecule type" value="Genomic_DNA"/>
</dbReference>
<dbReference type="InterPro" id="IPR050832">
    <property type="entry name" value="Bact_Acetyltransf"/>
</dbReference>